<proteinExistence type="predicted"/>
<reference evidence="1" key="3">
    <citation type="journal article" date="2019" name="G3 (Bethesda)">
        <title>Hybrid Assembly of the Genome of the Entomopathogenic Nematode Steinernema carpocapsae Identifies the X-Chromosome.</title>
        <authorList>
            <person name="Serra L."/>
            <person name="Macchietto M."/>
            <person name="Macias-Munoz A."/>
            <person name="McGill C.J."/>
            <person name="Rodriguez I.M."/>
            <person name="Rodriguez B."/>
            <person name="Murad R."/>
            <person name="Mortazavi A."/>
        </authorList>
    </citation>
    <scope>NUCLEOTIDE SEQUENCE [LARGE SCALE GENOMIC DNA]</scope>
    <source>
        <strain evidence="1">ALL</strain>
    </source>
</reference>
<sequence length="73" mass="8448">MRNFINLFSFPLGQRFFSAAQHAPFGFASDFRPRFAPVFERQNSVVAFQYAACSLGEPQFYTYLDNPQSTQRL</sequence>
<protein>
    <submittedName>
        <fullName evidence="1">Uncharacterized protein</fullName>
    </submittedName>
</protein>
<organism evidence="1">
    <name type="scientific">Steinernema carpocapsae</name>
    <name type="common">Entomopathogenic nematode</name>
    <dbReference type="NCBI Taxonomy" id="34508"/>
    <lineage>
        <taxon>Eukaryota</taxon>
        <taxon>Metazoa</taxon>
        <taxon>Ecdysozoa</taxon>
        <taxon>Nematoda</taxon>
        <taxon>Chromadorea</taxon>
        <taxon>Rhabditida</taxon>
        <taxon>Tylenchina</taxon>
        <taxon>Panagrolaimomorpha</taxon>
        <taxon>Strongyloidoidea</taxon>
        <taxon>Steinernematidae</taxon>
        <taxon>Steinernema</taxon>
    </lineage>
</organism>
<reference evidence="1" key="2">
    <citation type="journal article" date="2015" name="Genome Biol.">
        <title>Comparative genomics of Steinernema reveals deeply conserved gene regulatory networks.</title>
        <authorList>
            <person name="Dillman A.R."/>
            <person name="Macchietto M."/>
            <person name="Porter C.F."/>
            <person name="Rogers A."/>
            <person name="Williams B."/>
            <person name="Antoshechkin I."/>
            <person name="Lee M.M."/>
            <person name="Goodwin Z."/>
            <person name="Lu X."/>
            <person name="Lewis E.E."/>
            <person name="Goodrich-Blair H."/>
            <person name="Stock S.P."/>
            <person name="Adams B.J."/>
            <person name="Sternberg P.W."/>
            <person name="Mortazavi A."/>
        </authorList>
    </citation>
    <scope>NUCLEOTIDE SEQUENCE [LARGE SCALE GENOMIC DNA]</scope>
    <source>
        <strain evidence="1">ALL</strain>
    </source>
</reference>
<gene>
    <name evidence="1" type="ORF">L596_006262</name>
</gene>
<reference evidence="1" key="1">
    <citation type="submission" date="2013-11" db="EMBL/GenBank/DDBJ databases">
        <authorList>
            <person name="Sternberg P."/>
            <person name="Dillman A."/>
            <person name="Macchietto M."/>
        </authorList>
    </citation>
    <scope>NUCLEOTIDE SEQUENCE</scope>
    <source>
        <strain evidence="1">ALL</strain>
    </source>
</reference>
<name>A0A4U8V3B0_STECR</name>
<accession>A0A4U8V3B0</accession>
<dbReference type="EMBL" id="AZBU02000001">
    <property type="protein sequence ID" value="TMS39784.1"/>
    <property type="molecule type" value="Genomic_DNA"/>
</dbReference>
<dbReference type="AlphaFoldDB" id="A0A4U8V3B0"/>
<comment type="caution">
    <text evidence="1">The sequence shown here is derived from an EMBL/GenBank/DDBJ whole genome shotgun (WGS) entry which is preliminary data.</text>
</comment>
<evidence type="ECO:0000313" key="1">
    <source>
        <dbReference type="EMBL" id="TMS39784.1"/>
    </source>
</evidence>